<evidence type="ECO:0000256" key="2">
    <source>
        <dbReference type="ARBA" id="ARBA00008467"/>
    </source>
</evidence>
<evidence type="ECO:0000256" key="16">
    <source>
        <dbReference type="RuleBase" id="RU003694"/>
    </source>
</evidence>
<evidence type="ECO:0000256" key="14">
    <source>
        <dbReference type="PIRNR" id="PIRNR000447"/>
    </source>
</evidence>
<evidence type="ECO:0000256" key="8">
    <source>
        <dbReference type="ARBA" id="ARBA00023098"/>
    </source>
</evidence>
<dbReference type="InterPro" id="IPR016039">
    <property type="entry name" value="Thiolase-like"/>
</dbReference>
<keyword evidence="8" id="KW-0443">Lipid metabolism</keyword>
<dbReference type="eggNOG" id="COG0304">
    <property type="taxonomic scope" value="Bacteria"/>
</dbReference>
<evidence type="ECO:0000313" key="19">
    <source>
        <dbReference type="Proteomes" id="UP000029409"/>
    </source>
</evidence>
<keyword evidence="10 14" id="KW-0012">Acyltransferase</keyword>
<keyword evidence="9 14" id="KW-0275">Fatty acid biosynthesis</keyword>
<dbReference type="EMBL" id="CP009288">
    <property type="protein sequence ID" value="AIQ12823.1"/>
    <property type="molecule type" value="Genomic_DNA"/>
</dbReference>
<proteinExistence type="inferred from homology"/>
<dbReference type="InterPro" id="IPR014030">
    <property type="entry name" value="Ketoacyl_synth_N"/>
</dbReference>
<evidence type="ECO:0000256" key="13">
    <source>
        <dbReference type="ARBA" id="ARBA00047659"/>
    </source>
</evidence>
<evidence type="ECO:0000256" key="6">
    <source>
        <dbReference type="ARBA" id="ARBA00022679"/>
    </source>
</evidence>
<evidence type="ECO:0000256" key="3">
    <source>
        <dbReference type="ARBA" id="ARBA00012356"/>
    </source>
</evidence>
<sequence>MLLSHRVVVTGMGVMTTLGKDLETFWNSLMSGKSGVSTIESFDVSEYPTRIAASIKDFDPEELFGRKEARKMDRFVQFALAAGQKALGDSGLVIGEDIEAERIGVSVGSGIGGLGTWEDQHNLLLEKGPKRVSPFFIPMMIANMGSGQLSISLGAKGPNTTQVTACATGSHAIGDSLRIIQRGDADAMICGGAEATIRPTGMAGFCAMRAMSTRNDEPEKASRPFDSGRDGFVMGEGAGILVLESLEHALQRGARIYAEVIGYGLSGDAHHMTEPDPDGAARCMKMAIRDAGIKPEEIDYINAHGTSTPVGDKSETTAIKMALGDHAYKVPVSSTKSMTGHLLGAAGGVEAIICGLSLQNNMIAPTINLDNQDPECDLDYVPNKPREAELNIAMSNSFGFGGHNATVILKKYNQ</sequence>
<keyword evidence="7" id="KW-0276">Fatty acid metabolism</keyword>
<dbReference type="GO" id="GO:0006633">
    <property type="term" value="P:fatty acid biosynthetic process"/>
    <property type="evidence" value="ECO:0007669"/>
    <property type="project" value="UniProtKB-UniRule"/>
</dbReference>
<dbReference type="UniPathway" id="UPA00094"/>
<comment type="catalytic activity">
    <reaction evidence="13 14">
        <text>a fatty acyl-[ACP] + malonyl-[ACP] + H(+) = a 3-oxoacyl-[ACP] + holo-[ACP] + CO2</text>
        <dbReference type="Rhea" id="RHEA:22836"/>
        <dbReference type="Rhea" id="RHEA-COMP:9623"/>
        <dbReference type="Rhea" id="RHEA-COMP:9685"/>
        <dbReference type="Rhea" id="RHEA-COMP:9916"/>
        <dbReference type="Rhea" id="RHEA-COMP:14125"/>
        <dbReference type="ChEBI" id="CHEBI:15378"/>
        <dbReference type="ChEBI" id="CHEBI:16526"/>
        <dbReference type="ChEBI" id="CHEBI:64479"/>
        <dbReference type="ChEBI" id="CHEBI:78449"/>
        <dbReference type="ChEBI" id="CHEBI:78776"/>
        <dbReference type="ChEBI" id="CHEBI:138651"/>
    </reaction>
</comment>
<dbReference type="InterPro" id="IPR000794">
    <property type="entry name" value="Beta-ketoacyl_synthase"/>
</dbReference>
<dbReference type="NCBIfam" id="NF004970">
    <property type="entry name" value="PRK06333.1"/>
    <property type="match status" value="1"/>
</dbReference>
<accession>A0A089HR33</accession>
<dbReference type="FunFam" id="3.40.47.10:FF:000009">
    <property type="entry name" value="3-oxoacyl-[acyl-carrier-protein] synthase 2"/>
    <property type="match status" value="1"/>
</dbReference>
<comment type="pathway">
    <text evidence="1 14">Lipid metabolism; fatty acid biosynthesis.</text>
</comment>
<evidence type="ECO:0000259" key="17">
    <source>
        <dbReference type="PROSITE" id="PS52004"/>
    </source>
</evidence>
<evidence type="ECO:0000256" key="1">
    <source>
        <dbReference type="ARBA" id="ARBA00005194"/>
    </source>
</evidence>
<comment type="function">
    <text evidence="11 14">Involved in the type II fatty acid elongation cycle. Catalyzes the elongation of a wide range of acyl-ACP by the addition of two carbons from malonyl-ACP to an acyl acceptor. Can efficiently catalyze the conversion of palmitoleoyl-ACP (cis-hexadec-9-enoyl-ACP) to cis-vaccenoyl-ACP (cis-octadec-11-enoyl-ACP), an essential step in the thermal regulation of fatty acid composition.</text>
</comment>
<evidence type="ECO:0000256" key="10">
    <source>
        <dbReference type="ARBA" id="ARBA00023315"/>
    </source>
</evidence>
<evidence type="ECO:0000256" key="15">
    <source>
        <dbReference type="PIRSR" id="PIRSR000447-1"/>
    </source>
</evidence>
<dbReference type="KEGG" id="pdu:PDUR_13570"/>
<dbReference type="SUPFAM" id="SSF53901">
    <property type="entry name" value="Thiolase-like"/>
    <property type="match status" value="2"/>
</dbReference>
<keyword evidence="6 14" id="KW-0808">Transferase</keyword>
<keyword evidence="19" id="KW-1185">Reference proteome</keyword>
<dbReference type="Gene3D" id="3.40.47.10">
    <property type="match status" value="1"/>
</dbReference>
<dbReference type="Pfam" id="PF00109">
    <property type="entry name" value="ketoacyl-synt"/>
    <property type="match status" value="1"/>
</dbReference>
<keyword evidence="5 14" id="KW-0444">Lipid biosynthesis</keyword>
<dbReference type="PIRSF" id="PIRSF000447">
    <property type="entry name" value="KAS_II"/>
    <property type="match status" value="1"/>
</dbReference>
<dbReference type="PROSITE" id="PS52004">
    <property type="entry name" value="KS3_2"/>
    <property type="match status" value="1"/>
</dbReference>
<dbReference type="NCBIfam" id="TIGR03150">
    <property type="entry name" value="fabF"/>
    <property type="match status" value="1"/>
</dbReference>
<dbReference type="NCBIfam" id="NF005589">
    <property type="entry name" value="PRK07314.1"/>
    <property type="match status" value="1"/>
</dbReference>
<evidence type="ECO:0000256" key="12">
    <source>
        <dbReference type="ARBA" id="ARBA00047318"/>
    </source>
</evidence>
<comment type="similarity">
    <text evidence="2 14 16">Belongs to the thiolase-like superfamily. Beta-ketoacyl-ACP synthases family.</text>
</comment>
<reference evidence="18 19" key="1">
    <citation type="submission" date="2014-08" db="EMBL/GenBank/DDBJ databases">
        <title>Comparative genomics of the Paenibacillus odorifer group.</title>
        <authorList>
            <person name="den Bakker H.C."/>
            <person name="Tsai Y.-C."/>
            <person name="Martin N."/>
            <person name="Korlach J."/>
            <person name="Wiedmann M."/>
        </authorList>
    </citation>
    <scope>NUCLEOTIDE SEQUENCE [LARGE SCALE GENOMIC DNA]</scope>
    <source>
        <strain evidence="18 19">DSM 1735</strain>
    </source>
</reference>
<dbReference type="STRING" id="44251.PDUR_13570"/>
<dbReference type="EC" id="2.3.1.179" evidence="3 14"/>
<dbReference type="Proteomes" id="UP000029409">
    <property type="component" value="Chromosome"/>
</dbReference>
<dbReference type="CDD" id="cd00834">
    <property type="entry name" value="KAS_I_II"/>
    <property type="match status" value="1"/>
</dbReference>
<evidence type="ECO:0000256" key="11">
    <source>
        <dbReference type="ARBA" id="ARBA00024006"/>
    </source>
</evidence>
<protein>
    <recommendedName>
        <fullName evidence="4 14">3-oxoacyl-[acyl-carrier-protein] synthase 2</fullName>
        <ecNumber evidence="3 14">2.3.1.179</ecNumber>
    </recommendedName>
</protein>
<dbReference type="GO" id="GO:0005829">
    <property type="term" value="C:cytosol"/>
    <property type="evidence" value="ECO:0007669"/>
    <property type="project" value="TreeGrafter"/>
</dbReference>
<dbReference type="InterPro" id="IPR014031">
    <property type="entry name" value="Ketoacyl_synth_C"/>
</dbReference>
<feature type="domain" description="Ketosynthase family 3 (KS3)" evidence="17">
    <location>
        <begin position="4"/>
        <end position="411"/>
    </location>
</feature>
<evidence type="ECO:0000256" key="9">
    <source>
        <dbReference type="ARBA" id="ARBA00023160"/>
    </source>
</evidence>
<dbReference type="InterPro" id="IPR020841">
    <property type="entry name" value="PKS_Beta-ketoAc_synthase_dom"/>
</dbReference>
<comment type="catalytic activity">
    <reaction evidence="12 14">
        <text>(9Z)-hexadecenoyl-[ACP] + malonyl-[ACP] + H(+) = 3-oxo-(11Z)-octadecenoyl-[ACP] + holo-[ACP] + CO2</text>
        <dbReference type="Rhea" id="RHEA:55040"/>
        <dbReference type="Rhea" id="RHEA-COMP:9623"/>
        <dbReference type="Rhea" id="RHEA-COMP:9685"/>
        <dbReference type="Rhea" id="RHEA-COMP:10800"/>
        <dbReference type="Rhea" id="RHEA-COMP:14074"/>
        <dbReference type="ChEBI" id="CHEBI:15378"/>
        <dbReference type="ChEBI" id="CHEBI:16526"/>
        <dbReference type="ChEBI" id="CHEBI:64479"/>
        <dbReference type="ChEBI" id="CHEBI:78449"/>
        <dbReference type="ChEBI" id="CHEBI:83989"/>
        <dbReference type="ChEBI" id="CHEBI:138538"/>
        <dbReference type="EC" id="2.3.1.179"/>
    </reaction>
</comment>
<dbReference type="GO" id="GO:0004315">
    <property type="term" value="F:3-oxoacyl-[acyl-carrier-protein] synthase activity"/>
    <property type="evidence" value="ECO:0007669"/>
    <property type="project" value="UniProtKB-UniRule"/>
</dbReference>
<dbReference type="PANTHER" id="PTHR11712">
    <property type="entry name" value="POLYKETIDE SYNTHASE-RELATED"/>
    <property type="match status" value="1"/>
</dbReference>
<dbReference type="Pfam" id="PF02801">
    <property type="entry name" value="Ketoacyl-synt_C"/>
    <property type="match status" value="1"/>
</dbReference>
<dbReference type="AlphaFoldDB" id="A0A089HR33"/>
<dbReference type="PANTHER" id="PTHR11712:SF336">
    <property type="entry name" value="3-OXOACYL-[ACYL-CARRIER-PROTEIN] SYNTHASE, MITOCHONDRIAL"/>
    <property type="match status" value="1"/>
</dbReference>
<evidence type="ECO:0000256" key="5">
    <source>
        <dbReference type="ARBA" id="ARBA00022516"/>
    </source>
</evidence>
<dbReference type="SMART" id="SM00825">
    <property type="entry name" value="PKS_KS"/>
    <property type="match status" value="1"/>
</dbReference>
<gene>
    <name evidence="18" type="ORF">PDUR_13570</name>
</gene>
<evidence type="ECO:0000256" key="4">
    <source>
        <dbReference type="ARBA" id="ARBA00014657"/>
    </source>
</evidence>
<dbReference type="InterPro" id="IPR017568">
    <property type="entry name" value="3-oxoacyl-ACP_synth-2"/>
</dbReference>
<evidence type="ECO:0000256" key="7">
    <source>
        <dbReference type="ARBA" id="ARBA00022832"/>
    </source>
</evidence>
<name>A0A089HR33_PAEDU</name>
<evidence type="ECO:0000313" key="18">
    <source>
        <dbReference type="EMBL" id="AIQ12823.1"/>
    </source>
</evidence>
<organism evidence="18 19">
    <name type="scientific">Paenibacillus durus</name>
    <name type="common">Paenibacillus azotofixans</name>
    <dbReference type="NCBI Taxonomy" id="44251"/>
    <lineage>
        <taxon>Bacteria</taxon>
        <taxon>Bacillati</taxon>
        <taxon>Bacillota</taxon>
        <taxon>Bacilli</taxon>
        <taxon>Bacillales</taxon>
        <taxon>Paenibacillaceae</taxon>
        <taxon>Paenibacillus</taxon>
    </lineage>
</organism>
<feature type="active site" description="For beta-ketoacyl synthase activity" evidence="15">
    <location>
        <position position="166"/>
    </location>
</feature>